<dbReference type="InterPro" id="IPR036412">
    <property type="entry name" value="HAD-like_sf"/>
</dbReference>
<gene>
    <name evidence="1" type="ORF">ACFPXP_20555</name>
</gene>
<dbReference type="PANTHER" id="PTHR10000:SF55">
    <property type="entry name" value="5-AMINO-6-(5-PHOSPHO-D-RIBITYLAMINO)URACIL PHOSPHATASE YCSE"/>
    <property type="match status" value="1"/>
</dbReference>
<dbReference type="SUPFAM" id="SSF56784">
    <property type="entry name" value="HAD-like"/>
    <property type="match status" value="1"/>
</dbReference>
<dbReference type="NCBIfam" id="TIGR00099">
    <property type="entry name" value="Cof-subfamily"/>
    <property type="match status" value="1"/>
</dbReference>
<evidence type="ECO:0000313" key="2">
    <source>
        <dbReference type="Proteomes" id="UP001596250"/>
    </source>
</evidence>
<dbReference type="EMBL" id="JBHSQV010000184">
    <property type="protein sequence ID" value="MFC5988802.1"/>
    <property type="molecule type" value="Genomic_DNA"/>
</dbReference>
<reference evidence="2" key="1">
    <citation type="journal article" date="2019" name="Int. J. Syst. Evol. Microbiol.">
        <title>The Global Catalogue of Microorganisms (GCM) 10K type strain sequencing project: providing services to taxonomists for standard genome sequencing and annotation.</title>
        <authorList>
            <consortium name="The Broad Institute Genomics Platform"/>
            <consortium name="The Broad Institute Genome Sequencing Center for Infectious Disease"/>
            <person name="Wu L."/>
            <person name="Ma J."/>
        </authorList>
    </citation>
    <scope>NUCLEOTIDE SEQUENCE [LARGE SCALE GENOMIC DNA]</scope>
    <source>
        <strain evidence="2">CCM 8749</strain>
    </source>
</reference>
<organism evidence="1 2">
    <name type="scientific">Marinicrinis lubricantis</name>
    <dbReference type="NCBI Taxonomy" id="2086470"/>
    <lineage>
        <taxon>Bacteria</taxon>
        <taxon>Bacillati</taxon>
        <taxon>Bacillota</taxon>
        <taxon>Bacilli</taxon>
        <taxon>Bacillales</taxon>
        <taxon>Paenibacillaceae</taxon>
    </lineage>
</organism>
<dbReference type="EC" id="3.1.3.-" evidence="1"/>
<dbReference type="CDD" id="cd07516">
    <property type="entry name" value="HAD_Pase"/>
    <property type="match status" value="1"/>
</dbReference>
<dbReference type="InterPro" id="IPR023214">
    <property type="entry name" value="HAD_sf"/>
</dbReference>
<name>A0ABW1IUI1_9BACL</name>
<dbReference type="SFLD" id="SFLDS00003">
    <property type="entry name" value="Haloacid_Dehalogenase"/>
    <property type="match status" value="1"/>
</dbReference>
<dbReference type="Pfam" id="PF08282">
    <property type="entry name" value="Hydrolase_3"/>
    <property type="match status" value="2"/>
</dbReference>
<dbReference type="NCBIfam" id="TIGR01484">
    <property type="entry name" value="HAD-SF-IIB"/>
    <property type="match status" value="1"/>
</dbReference>
<dbReference type="Proteomes" id="UP001596250">
    <property type="component" value="Unassembled WGS sequence"/>
</dbReference>
<protein>
    <submittedName>
        <fullName evidence="1">Cof-type HAD-IIB family hydrolase</fullName>
        <ecNumber evidence="1">3.1.3.-</ecNumber>
    </submittedName>
</protein>
<dbReference type="PANTHER" id="PTHR10000">
    <property type="entry name" value="PHOSPHOSERINE PHOSPHATASE"/>
    <property type="match status" value="1"/>
</dbReference>
<dbReference type="GO" id="GO:0016787">
    <property type="term" value="F:hydrolase activity"/>
    <property type="evidence" value="ECO:0007669"/>
    <property type="project" value="UniProtKB-KW"/>
</dbReference>
<dbReference type="Gene3D" id="3.30.1240.10">
    <property type="match status" value="2"/>
</dbReference>
<dbReference type="Gene3D" id="3.40.50.1000">
    <property type="entry name" value="HAD superfamily/HAD-like"/>
    <property type="match status" value="2"/>
</dbReference>
<comment type="caution">
    <text evidence="1">The sequence shown here is derived from an EMBL/GenBank/DDBJ whole genome shotgun (WGS) entry which is preliminary data.</text>
</comment>
<dbReference type="SFLD" id="SFLDG01140">
    <property type="entry name" value="C2.B:_Phosphomannomutase_and_P"/>
    <property type="match status" value="1"/>
</dbReference>
<dbReference type="InterPro" id="IPR006379">
    <property type="entry name" value="HAD-SF_hydro_IIB"/>
</dbReference>
<sequence length="250" mass="27958">MTRNYKLLALDMDGTLLDDHQEISETNQHWLRMAREAGVTVCISTGRGMHSLRPYVEQLQLTSPLVTVNGSEVWENPSRVMSRHTMKLEWIMELRELALSHDVWYWAYSTEGVFNKETWYPGDPASVEWLKFGYYIEDLDVLKAVKDTVSAKGIYEITNSHPNNLELNPPGVSKASGLRQVCELLGIGMDQVIAVGDSLNDLSMIEEAGLGIAMGNAQEAVKERADDVTLTNAQDGVAHVVRKYIAAETM</sequence>
<accession>A0ABW1IUI1</accession>
<dbReference type="InterPro" id="IPR000150">
    <property type="entry name" value="Cof"/>
</dbReference>
<dbReference type="PROSITE" id="PS01229">
    <property type="entry name" value="COF_2"/>
    <property type="match status" value="1"/>
</dbReference>
<dbReference type="RefSeq" id="WP_379896293.1">
    <property type="nucleotide sequence ID" value="NZ_CBCSCT010000006.1"/>
</dbReference>
<proteinExistence type="predicted"/>
<keyword evidence="1" id="KW-0378">Hydrolase</keyword>
<keyword evidence="2" id="KW-1185">Reference proteome</keyword>
<evidence type="ECO:0000313" key="1">
    <source>
        <dbReference type="EMBL" id="MFC5988802.1"/>
    </source>
</evidence>